<dbReference type="EMBL" id="BARW01018132">
    <property type="protein sequence ID" value="GAI95354.1"/>
    <property type="molecule type" value="Genomic_DNA"/>
</dbReference>
<dbReference type="InterPro" id="IPR039672">
    <property type="entry name" value="MFS_2"/>
</dbReference>
<dbReference type="Pfam" id="PF13347">
    <property type="entry name" value="MFS_2"/>
    <property type="match status" value="1"/>
</dbReference>
<feature type="transmembrane region" description="Helical" evidence="1">
    <location>
        <begin position="73"/>
        <end position="92"/>
    </location>
</feature>
<feature type="transmembrane region" description="Helical" evidence="1">
    <location>
        <begin position="222"/>
        <end position="240"/>
    </location>
</feature>
<evidence type="ECO:0008006" key="3">
    <source>
        <dbReference type="Google" id="ProtNLM"/>
    </source>
</evidence>
<dbReference type="GO" id="GO:0008643">
    <property type="term" value="P:carbohydrate transport"/>
    <property type="evidence" value="ECO:0007669"/>
    <property type="project" value="InterPro"/>
</dbReference>
<dbReference type="PANTHER" id="PTHR11328:SF24">
    <property type="entry name" value="MAJOR FACILITATOR SUPERFAMILY (MFS) PROFILE DOMAIN-CONTAINING PROTEIN"/>
    <property type="match status" value="1"/>
</dbReference>
<feature type="transmembrane region" description="Helical" evidence="1">
    <location>
        <begin position="48"/>
        <end position="67"/>
    </location>
</feature>
<gene>
    <name evidence="2" type="ORF">S12H4_31113</name>
</gene>
<dbReference type="GO" id="GO:0015293">
    <property type="term" value="F:symporter activity"/>
    <property type="evidence" value="ECO:0007669"/>
    <property type="project" value="InterPro"/>
</dbReference>
<evidence type="ECO:0000313" key="2">
    <source>
        <dbReference type="EMBL" id="GAI95354.1"/>
    </source>
</evidence>
<dbReference type="AlphaFoldDB" id="X1USM2"/>
<protein>
    <recommendedName>
        <fullName evidence="3">Major facilitator superfamily (MFS) profile domain-containing protein</fullName>
    </recommendedName>
</protein>
<keyword evidence="1" id="KW-1133">Transmembrane helix</keyword>
<feature type="non-terminal residue" evidence="2">
    <location>
        <position position="1"/>
    </location>
</feature>
<dbReference type="InterPro" id="IPR036259">
    <property type="entry name" value="MFS_trans_sf"/>
</dbReference>
<reference evidence="2" key="1">
    <citation type="journal article" date="2014" name="Front. Microbiol.">
        <title>High frequency of phylogenetically diverse reductive dehalogenase-homologous genes in deep subseafloor sedimentary metagenomes.</title>
        <authorList>
            <person name="Kawai M."/>
            <person name="Futagami T."/>
            <person name="Toyoda A."/>
            <person name="Takaki Y."/>
            <person name="Nishi S."/>
            <person name="Hori S."/>
            <person name="Arai W."/>
            <person name="Tsubouchi T."/>
            <person name="Morono Y."/>
            <person name="Uchiyama I."/>
            <person name="Ito T."/>
            <person name="Fujiyama A."/>
            <person name="Inagaki F."/>
            <person name="Takami H."/>
        </authorList>
    </citation>
    <scope>NUCLEOTIDE SEQUENCE</scope>
    <source>
        <strain evidence="2">Expedition CK06-06</strain>
    </source>
</reference>
<evidence type="ECO:0000256" key="1">
    <source>
        <dbReference type="SAM" id="Phobius"/>
    </source>
</evidence>
<proteinExistence type="predicted"/>
<dbReference type="GO" id="GO:0005886">
    <property type="term" value="C:plasma membrane"/>
    <property type="evidence" value="ECO:0007669"/>
    <property type="project" value="TreeGrafter"/>
</dbReference>
<accession>X1USM2</accession>
<dbReference type="SUPFAM" id="SSF103473">
    <property type="entry name" value="MFS general substrate transporter"/>
    <property type="match status" value="1"/>
</dbReference>
<sequence>WILFAWLVVTTCLYDTFASIFNVSFYSIFPDKFQGVDERRKASGISTLVGTFGVALGAIVPPLFIVFGDRSTYAMQSGVVLIIALIALSLAIPGTREDQERIDCYLEKCEEGEEKASFFKTLKVCLKQKNFVAFIFAYIFYRSLVMMMVASLPYMARFIFEMEASSLTLIMGAFLIGSFCSIPIWIKIAQKTNDNRKTYMYAAFLMTILTGALFFIQDYYVMVLLVLFWGMGLGGFWVMIDPTFGDVIDESVITTGKREEGIYIGIQTFFSRMAMIVR</sequence>
<comment type="caution">
    <text evidence="2">The sequence shown here is derived from an EMBL/GenBank/DDBJ whole genome shotgun (WGS) entry which is preliminary data.</text>
</comment>
<keyword evidence="1" id="KW-0472">Membrane</keyword>
<keyword evidence="1" id="KW-0812">Transmembrane</keyword>
<dbReference type="PANTHER" id="PTHR11328">
    <property type="entry name" value="MAJOR FACILITATOR SUPERFAMILY DOMAIN-CONTAINING PROTEIN"/>
    <property type="match status" value="1"/>
</dbReference>
<dbReference type="Gene3D" id="1.20.1250.20">
    <property type="entry name" value="MFS general substrate transporter like domains"/>
    <property type="match status" value="2"/>
</dbReference>
<organism evidence="2">
    <name type="scientific">marine sediment metagenome</name>
    <dbReference type="NCBI Taxonomy" id="412755"/>
    <lineage>
        <taxon>unclassified sequences</taxon>
        <taxon>metagenomes</taxon>
        <taxon>ecological metagenomes</taxon>
    </lineage>
</organism>
<name>X1USM2_9ZZZZ</name>
<feature type="transmembrane region" description="Helical" evidence="1">
    <location>
        <begin position="131"/>
        <end position="155"/>
    </location>
</feature>
<feature type="transmembrane region" description="Helical" evidence="1">
    <location>
        <begin position="167"/>
        <end position="186"/>
    </location>
</feature>
<feature type="transmembrane region" description="Helical" evidence="1">
    <location>
        <begin position="6"/>
        <end position="28"/>
    </location>
</feature>
<feature type="non-terminal residue" evidence="2">
    <location>
        <position position="278"/>
    </location>
</feature>
<feature type="transmembrane region" description="Helical" evidence="1">
    <location>
        <begin position="198"/>
        <end position="216"/>
    </location>
</feature>